<sequence length="253" mass="26646">MFKASALSICCALLAATAAAQTYTYEFDPVSAAGVKGAIKVQYASPESSKATIAADLDFSGVDFAALQKADGNCTSPVTEYKWHIHVKWSSSKTSESFAQCSLAATGNHYDPLRACGPNSEYSQTPECVAKIPKYACNPANYSADPLVCEKGDLSGKFGGFKLDASKKASGKWVDEHYPLVKENTPQWNMILHAVCGKATPRVACALAKESGKPSPSPNATTPAPTTGSPTTKPVIVYPTTAPATTKSQCYTA</sequence>
<dbReference type="SUPFAM" id="SSF49329">
    <property type="entry name" value="Cu,Zn superoxide dismutase-like"/>
    <property type="match status" value="1"/>
</dbReference>
<feature type="compositionally biased region" description="Low complexity" evidence="1">
    <location>
        <begin position="218"/>
        <end position="232"/>
    </location>
</feature>
<dbReference type="GO" id="GO:0006801">
    <property type="term" value="P:superoxide metabolic process"/>
    <property type="evidence" value="ECO:0007669"/>
    <property type="project" value="InterPro"/>
</dbReference>
<proteinExistence type="predicted"/>
<protein>
    <submittedName>
        <fullName evidence="3">Uncharacterized protein</fullName>
    </submittedName>
</protein>
<feature type="chain" id="PRO_5043662939" evidence="2">
    <location>
        <begin position="20"/>
        <end position="253"/>
    </location>
</feature>
<name>A0AAV2YEK0_9STRA</name>
<organism evidence="3 4">
    <name type="scientific">Lagenidium giganteum</name>
    <dbReference type="NCBI Taxonomy" id="4803"/>
    <lineage>
        <taxon>Eukaryota</taxon>
        <taxon>Sar</taxon>
        <taxon>Stramenopiles</taxon>
        <taxon>Oomycota</taxon>
        <taxon>Peronosporomycetes</taxon>
        <taxon>Pythiales</taxon>
        <taxon>Pythiaceae</taxon>
    </lineage>
</organism>
<dbReference type="EMBL" id="DAKRPA010000435">
    <property type="protein sequence ID" value="DAZ92546.1"/>
    <property type="molecule type" value="Genomic_DNA"/>
</dbReference>
<dbReference type="Proteomes" id="UP001146120">
    <property type="component" value="Unassembled WGS sequence"/>
</dbReference>
<comment type="caution">
    <text evidence="3">The sequence shown here is derived from an EMBL/GenBank/DDBJ whole genome shotgun (WGS) entry which is preliminary data.</text>
</comment>
<evidence type="ECO:0000313" key="4">
    <source>
        <dbReference type="Proteomes" id="UP001146120"/>
    </source>
</evidence>
<keyword evidence="4" id="KW-1185">Reference proteome</keyword>
<gene>
    <name evidence="3" type="ORF">N0F65_012776</name>
</gene>
<reference evidence="3" key="2">
    <citation type="journal article" date="2023" name="Microbiol Resour">
        <title>Decontamination and Annotation of the Draft Genome Sequence of the Oomycete Lagenidium giganteum ARSEF 373.</title>
        <authorList>
            <person name="Morgan W.R."/>
            <person name="Tartar A."/>
        </authorList>
    </citation>
    <scope>NUCLEOTIDE SEQUENCE</scope>
    <source>
        <strain evidence="3">ARSEF 373</strain>
    </source>
</reference>
<dbReference type="AlphaFoldDB" id="A0AAV2YEK0"/>
<evidence type="ECO:0000313" key="3">
    <source>
        <dbReference type="EMBL" id="DAZ92546.1"/>
    </source>
</evidence>
<dbReference type="InterPro" id="IPR036423">
    <property type="entry name" value="SOD-like_Cu/Zn_dom_sf"/>
</dbReference>
<feature type="region of interest" description="Disordered" evidence="1">
    <location>
        <begin position="208"/>
        <end position="235"/>
    </location>
</feature>
<dbReference type="Gene3D" id="2.60.40.200">
    <property type="entry name" value="Superoxide dismutase, copper/zinc binding domain"/>
    <property type="match status" value="1"/>
</dbReference>
<reference evidence="3" key="1">
    <citation type="submission" date="2022-11" db="EMBL/GenBank/DDBJ databases">
        <authorList>
            <person name="Morgan W.R."/>
            <person name="Tartar A."/>
        </authorList>
    </citation>
    <scope>NUCLEOTIDE SEQUENCE</scope>
    <source>
        <strain evidence="3">ARSEF 373</strain>
    </source>
</reference>
<accession>A0AAV2YEK0</accession>
<keyword evidence="2" id="KW-0732">Signal</keyword>
<evidence type="ECO:0000256" key="2">
    <source>
        <dbReference type="SAM" id="SignalP"/>
    </source>
</evidence>
<evidence type="ECO:0000256" key="1">
    <source>
        <dbReference type="SAM" id="MobiDB-lite"/>
    </source>
</evidence>
<feature type="signal peptide" evidence="2">
    <location>
        <begin position="1"/>
        <end position="19"/>
    </location>
</feature>
<dbReference type="GO" id="GO:0046872">
    <property type="term" value="F:metal ion binding"/>
    <property type="evidence" value="ECO:0007669"/>
    <property type="project" value="InterPro"/>
</dbReference>